<accession>A0A1F6CWS8</accession>
<dbReference type="SUPFAM" id="SSF50969">
    <property type="entry name" value="YVTN repeat-like/Quinoprotein amine dehydrogenase"/>
    <property type="match status" value="1"/>
</dbReference>
<protein>
    <submittedName>
        <fullName evidence="1">Uncharacterized protein</fullName>
    </submittedName>
</protein>
<dbReference type="InterPro" id="IPR015943">
    <property type="entry name" value="WD40/YVTN_repeat-like_dom_sf"/>
</dbReference>
<dbReference type="STRING" id="1798480.A2851_04245"/>
<evidence type="ECO:0000313" key="1">
    <source>
        <dbReference type="EMBL" id="OGG53501.1"/>
    </source>
</evidence>
<dbReference type="Gene3D" id="2.130.10.10">
    <property type="entry name" value="YVTN repeat-like/Quinoprotein amine dehydrogenase"/>
    <property type="match status" value="2"/>
</dbReference>
<dbReference type="Proteomes" id="UP000176863">
    <property type="component" value="Unassembled WGS sequence"/>
</dbReference>
<name>A0A1F6CWS8_9BACT</name>
<dbReference type="EMBL" id="MFKT01000011">
    <property type="protein sequence ID" value="OGG53501.1"/>
    <property type="molecule type" value="Genomic_DNA"/>
</dbReference>
<comment type="caution">
    <text evidence="1">The sequence shown here is derived from an EMBL/GenBank/DDBJ whole genome shotgun (WGS) entry which is preliminary data.</text>
</comment>
<sequence>MRINTESQEILDYTHEISGIENRSLTDLVRVGDELFIGFQGGLIDYNLSTKTSKQYTTADGLASNSNIAFTPDPSDANTLWISTFEGLSKLAISSGHIQSFTSEMGIPGTKWQPRVFHVDDRYVWLTISANAYTTGGIARLDKKTGIWKDWGYELFHYGRTPSRFDTYGAAADGEQAVVEEDGIIYRYDSIKDEWLPVTTYRQGNPVKREITLKSNTAYFWSGTLKELNIDTGAEHDLLQPEMFADAGVSFEKFSNALLHTEFDKARNRLILYPKNVSLNTGIGILSLETKKLAIFPFKNFERSFALFNVNLADASGSHIILNTENGLVDYDWPKNTVRKLLPHGASVAKIVGNQVVALNLATCEMLCDLESLVATSSIISLDTAKIESVTTINGTTTDAYYIGDTVNDVYLFTYNYKETNKGYKLDTANNSFKPIDLTFTHSWIPEELYSSSGSHVSDSSGPYILSFDRHQVGDTITVTLQSSSREQNIKIPVGPEEYNHWSTNSDTQIASYTFDPSNPDIFWIGTDRGLVRLNVPTLEYRLYTTSGGLSSDAISKVIPTDNVVVVEHPSGVYVYQLAHFSSN</sequence>
<dbReference type="InterPro" id="IPR011044">
    <property type="entry name" value="Quino_amine_DH_bsu"/>
</dbReference>
<organism evidence="1 2">
    <name type="scientific">Candidatus Kaiserbacteria bacterium RIFCSPHIGHO2_01_FULL_53_29</name>
    <dbReference type="NCBI Taxonomy" id="1798480"/>
    <lineage>
        <taxon>Bacteria</taxon>
        <taxon>Candidatus Kaiseribacteriota</taxon>
    </lineage>
</organism>
<gene>
    <name evidence="1" type="ORF">A2851_04245</name>
</gene>
<evidence type="ECO:0000313" key="2">
    <source>
        <dbReference type="Proteomes" id="UP000176863"/>
    </source>
</evidence>
<reference evidence="1 2" key="1">
    <citation type="journal article" date="2016" name="Nat. Commun.">
        <title>Thousands of microbial genomes shed light on interconnected biogeochemical processes in an aquifer system.</title>
        <authorList>
            <person name="Anantharaman K."/>
            <person name="Brown C.T."/>
            <person name="Hug L.A."/>
            <person name="Sharon I."/>
            <person name="Castelle C.J."/>
            <person name="Probst A.J."/>
            <person name="Thomas B.C."/>
            <person name="Singh A."/>
            <person name="Wilkins M.J."/>
            <person name="Karaoz U."/>
            <person name="Brodie E.L."/>
            <person name="Williams K.H."/>
            <person name="Hubbard S.S."/>
            <person name="Banfield J.F."/>
        </authorList>
    </citation>
    <scope>NUCLEOTIDE SEQUENCE [LARGE SCALE GENOMIC DNA]</scope>
</reference>
<dbReference type="AlphaFoldDB" id="A0A1F6CWS8"/>
<proteinExistence type="predicted"/>